<organism evidence="2 3">
    <name type="scientific">Serinus canaria</name>
    <name type="common">Island canary</name>
    <name type="synonym">Fringilla canaria</name>
    <dbReference type="NCBI Taxonomy" id="9135"/>
    <lineage>
        <taxon>Eukaryota</taxon>
        <taxon>Metazoa</taxon>
        <taxon>Chordata</taxon>
        <taxon>Craniata</taxon>
        <taxon>Vertebrata</taxon>
        <taxon>Euteleostomi</taxon>
        <taxon>Archelosauria</taxon>
        <taxon>Archosauria</taxon>
        <taxon>Dinosauria</taxon>
        <taxon>Saurischia</taxon>
        <taxon>Theropoda</taxon>
        <taxon>Coelurosauria</taxon>
        <taxon>Aves</taxon>
        <taxon>Neognathae</taxon>
        <taxon>Neoaves</taxon>
        <taxon>Telluraves</taxon>
        <taxon>Australaves</taxon>
        <taxon>Passeriformes</taxon>
        <taxon>Passeroidea</taxon>
        <taxon>Fringillidae</taxon>
        <taxon>Carduelinae</taxon>
        <taxon>Serinus</taxon>
    </lineage>
</organism>
<evidence type="ECO:0000256" key="1">
    <source>
        <dbReference type="SAM" id="MobiDB-lite"/>
    </source>
</evidence>
<dbReference type="GeneTree" id="ENSGT00730000114393"/>
<dbReference type="Proteomes" id="UP000694409">
    <property type="component" value="Unassembled WGS sequence"/>
</dbReference>
<keyword evidence="3" id="KW-1185">Reference proteome</keyword>
<feature type="compositionally biased region" description="Low complexity" evidence="1">
    <location>
        <begin position="254"/>
        <end position="267"/>
    </location>
</feature>
<sequence>MSLNQMQIKQELQLPPGLGKTTPKQSPEHPQIPVPSPCPEPLPAAAKFPEKAIPEPGKGEAAVPQEQQTQIPREFPTPEADPRLEEKSCSEPKWEVREIPVPVPVPCAQEKQQREEFPVSIPEKQERKEIPVSIPEKQERKEFPVSIPEKQERKEFPVSIPEKQERKEFPVSVPDPVPCSQEKQECKDRIPGDPRAHPACSQEKQEFQEISEPAPCSQEKQEFQEISEPIPCSQEKQEFQEIPEQRSLPEKFPPLEQQLEQPGPWQK</sequence>
<feature type="region of interest" description="Disordered" evidence="1">
    <location>
        <begin position="1"/>
        <end position="91"/>
    </location>
</feature>
<dbReference type="Ensembl" id="ENSSCAT00000016933.1">
    <property type="protein sequence ID" value="ENSSCAP00000015119.1"/>
    <property type="gene ID" value="ENSSCAG00000011081.1"/>
</dbReference>
<feature type="compositionally biased region" description="Basic and acidic residues" evidence="1">
    <location>
        <begin position="235"/>
        <end position="249"/>
    </location>
</feature>
<proteinExistence type="predicted"/>
<feature type="region of interest" description="Disordered" evidence="1">
    <location>
        <begin position="107"/>
        <end position="267"/>
    </location>
</feature>
<evidence type="ECO:0000313" key="2">
    <source>
        <dbReference type="Ensembl" id="ENSSCAP00000015119.1"/>
    </source>
</evidence>
<feature type="compositionally biased region" description="Basic and acidic residues" evidence="1">
    <location>
        <begin position="80"/>
        <end position="91"/>
    </location>
</feature>
<reference evidence="2" key="1">
    <citation type="submission" date="2025-08" db="UniProtKB">
        <authorList>
            <consortium name="Ensembl"/>
        </authorList>
    </citation>
    <scope>IDENTIFICATION</scope>
</reference>
<name>A0A8C9NCG8_SERCA</name>
<feature type="compositionally biased region" description="Basic and acidic residues" evidence="1">
    <location>
        <begin position="111"/>
        <end position="169"/>
    </location>
</feature>
<feature type="compositionally biased region" description="Polar residues" evidence="1">
    <location>
        <begin position="1"/>
        <end position="10"/>
    </location>
</feature>
<evidence type="ECO:0000313" key="3">
    <source>
        <dbReference type="Proteomes" id="UP000694409"/>
    </source>
</evidence>
<feature type="compositionally biased region" description="Pro residues" evidence="1">
    <location>
        <begin position="30"/>
        <end position="42"/>
    </location>
</feature>
<protein>
    <submittedName>
        <fullName evidence="2">Uncharacterized protein</fullName>
    </submittedName>
</protein>
<feature type="compositionally biased region" description="Basic and acidic residues" evidence="1">
    <location>
        <begin position="182"/>
        <end position="196"/>
    </location>
</feature>
<dbReference type="AlphaFoldDB" id="A0A8C9NCG8"/>
<accession>A0A8C9NCG8</accession>
<dbReference type="OMA" id="QEKQQCK"/>
<reference evidence="2" key="2">
    <citation type="submission" date="2025-09" db="UniProtKB">
        <authorList>
            <consortium name="Ensembl"/>
        </authorList>
    </citation>
    <scope>IDENTIFICATION</scope>
</reference>